<feature type="region of interest" description="Disordered" evidence="1">
    <location>
        <begin position="320"/>
        <end position="351"/>
    </location>
</feature>
<dbReference type="AlphaFoldDB" id="A0ABC9XW09"/>
<feature type="compositionally biased region" description="Polar residues" evidence="1">
    <location>
        <begin position="238"/>
        <end position="250"/>
    </location>
</feature>
<feature type="compositionally biased region" description="Basic and acidic residues" evidence="1">
    <location>
        <begin position="342"/>
        <end position="351"/>
    </location>
</feature>
<feature type="region of interest" description="Disordered" evidence="1">
    <location>
        <begin position="1"/>
        <end position="268"/>
    </location>
</feature>
<evidence type="ECO:0000313" key="3">
    <source>
        <dbReference type="Proteomes" id="UP001623348"/>
    </source>
</evidence>
<protein>
    <submittedName>
        <fullName evidence="2">Break repair meiotic recombinase recruitment factor 1</fullName>
    </submittedName>
</protein>
<feature type="compositionally biased region" description="Polar residues" evidence="1">
    <location>
        <begin position="54"/>
        <end position="76"/>
    </location>
</feature>
<organism evidence="2 3">
    <name type="scientific">Grus japonensis</name>
    <name type="common">Japanese crane</name>
    <name type="synonym">Red-crowned crane</name>
    <dbReference type="NCBI Taxonomy" id="30415"/>
    <lineage>
        <taxon>Eukaryota</taxon>
        <taxon>Metazoa</taxon>
        <taxon>Chordata</taxon>
        <taxon>Craniata</taxon>
        <taxon>Vertebrata</taxon>
        <taxon>Euteleostomi</taxon>
        <taxon>Archelosauria</taxon>
        <taxon>Archosauria</taxon>
        <taxon>Dinosauria</taxon>
        <taxon>Saurischia</taxon>
        <taxon>Theropoda</taxon>
        <taxon>Coelurosauria</taxon>
        <taxon>Aves</taxon>
        <taxon>Neognathae</taxon>
        <taxon>Neoaves</taxon>
        <taxon>Gruiformes</taxon>
        <taxon>Gruidae</taxon>
        <taxon>Grus</taxon>
    </lineage>
</organism>
<sequence>MGKRKNEQPPAGDGKRHIPKIKQSPWEDSEVTGDDGLNATGPAQTGDPDGKPKSQGQATHGSTGSTAADAPRSTNGDGEERGDTGIGESGKSPEAASKPDSPQQANSAAAEDQPVATTEWCGSAAEDLNTKTPTHCGTGNVGSERSCVAPARGEGEAGRETVLPTDTAGTSTGSSVPAEVPDPHCEEGVNRSEPGERRGDANQIQEPPPASVVHTEENESGTVSERVAGGEHRENVSEEQPQATGTNDTVKNAAESWCSPAGGGVSAEVSGVCAPSADLKVEGGTAELESAGTAGTISPRLPAVPGHELCAAVGRSRAEEALPLTGGNGLAQPPPRDEEPEELRPSAHGEDATDVVCGLILELSNLK</sequence>
<dbReference type="Proteomes" id="UP001623348">
    <property type="component" value="Unassembled WGS sequence"/>
</dbReference>
<proteinExistence type="predicted"/>
<feature type="compositionally biased region" description="Basic and acidic residues" evidence="1">
    <location>
        <begin position="181"/>
        <end position="200"/>
    </location>
</feature>
<evidence type="ECO:0000256" key="1">
    <source>
        <dbReference type="SAM" id="MobiDB-lite"/>
    </source>
</evidence>
<dbReference type="EMBL" id="BAAFJT010000033">
    <property type="protein sequence ID" value="GAB0201836.1"/>
    <property type="molecule type" value="Genomic_DNA"/>
</dbReference>
<comment type="caution">
    <text evidence="2">The sequence shown here is derived from an EMBL/GenBank/DDBJ whole genome shotgun (WGS) entry which is preliminary data.</text>
</comment>
<feature type="compositionally biased region" description="Polar residues" evidence="1">
    <location>
        <begin position="130"/>
        <end position="143"/>
    </location>
</feature>
<gene>
    <name evidence="2" type="ORF">GRJ2_002649200</name>
</gene>
<keyword evidence="3" id="KW-1185">Reference proteome</keyword>
<reference evidence="2 3" key="1">
    <citation type="submission" date="2024-06" db="EMBL/GenBank/DDBJ databases">
        <title>The draft genome of Grus japonensis, version 3.</title>
        <authorList>
            <person name="Nabeshima K."/>
            <person name="Suzuki S."/>
            <person name="Onuma M."/>
        </authorList>
    </citation>
    <scope>NUCLEOTIDE SEQUENCE [LARGE SCALE GENOMIC DNA]</scope>
    <source>
        <strain evidence="2 3">451A</strain>
    </source>
</reference>
<accession>A0ABC9XW09</accession>
<evidence type="ECO:0000313" key="2">
    <source>
        <dbReference type="EMBL" id="GAB0201836.1"/>
    </source>
</evidence>
<name>A0ABC9XW09_GRUJA</name>